<evidence type="ECO:0008006" key="4">
    <source>
        <dbReference type="Google" id="ProtNLM"/>
    </source>
</evidence>
<reference evidence="3" key="1">
    <citation type="journal article" date="2019" name="Sci. Rep.">
        <title>Draft genome of Tanacetum cinerariifolium, the natural source of mosquito coil.</title>
        <authorList>
            <person name="Yamashiro T."/>
            <person name="Shiraishi A."/>
            <person name="Satake H."/>
            <person name="Nakayama K."/>
        </authorList>
    </citation>
    <scope>NUCLEOTIDE SEQUENCE</scope>
</reference>
<proteinExistence type="predicted"/>
<organism evidence="3">
    <name type="scientific">Tanacetum cinerariifolium</name>
    <name type="common">Dalmatian daisy</name>
    <name type="synonym">Chrysanthemum cinerariifolium</name>
    <dbReference type="NCBI Taxonomy" id="118510"/>
    <lineage>
        <taxon>Eukaryota</taxon>
        <taxon>Viridiplantae</taxon>
        <taxon>Streptophyta</taxon>
        <taxon>Embryophyta</taxon>
        <taxon>Tracheophyta</taxon>
        <taxon>Spermatophyta</taxon>
        <taxon>Magnoliopsida</taxon>
        <taxon>eudicotyledons</taxon>
        <taxon>Gunneridae</taxon>
        <taxon>Pentapetalae</taxon>
        <taxon>asterids</taxon>
        <taxon>campanulids</taxon>
        <taxon>Asterales</taxon>
        <taxon>Asteraceae</taxon>
        <taxon>Asteroideae</taxon>
        <taxon>Anthemideae</taxon>
        <taxon>Anthemidinae</taxon>
        <taxon>Tanacetum</taxon>
    </lineage>
</organism>
<evidence type="ECO:0000256" key="2">
    <source>
        <dbReference type="SAM" id="MobiDB-lite"/>
    </source>
</evidence>
<sequence length="360" mass="40848">MKAAGQGMNAMKSTFGDDADIRPFYDMKPMVEVPYTAEYNVFAVETQHSEQSECIINTCVVEKIDSNVIPDSPDMCDNDIQTDQNVEDERAALANLIANLKRDIDENKTIQKQLKKANASLTQELKECKSTLLETSRTLGESNSIRDSCLVALQSKQTEFERYKAFNDRTVDYDKLKLTLHSWPQVRKSSSTKPYDVNAPGPFRNRPKHVSFQSPRESVGSNDMVNNYYLEEAKKKAQLQKDKALNTKTSVQQSARLPNTANGNKLKPRNFNQQPKNWPPSMSSRVSNTTINIAEPPINQKPFLESKYLACPTCKQCIFSANHDECIIKYISELNSRASAQKKDTQSHKTTKRYMPVEKK</sequence>
<protein>
    <recommendedName>
        <fullName evidence="4">Gag-Pol polyprotein</fullName>
    </recommendedName>
</protein>
<name>A0A6L2L001_TANCI</name>
<feature type="region of interest" description="Disordered" evidence="2">
    <location>
        <begin position="188"/>
        <end position="218"/>
    </location>
</feature>
<evidence type="ECO:0000256" key="1">
    <source>
        <dbReference type="SAM" id="Coils"/>
    </source>
</evidence>
<comment type="caution">
    <text evidence="3">The sequence shown here is derived from an EMBL/GenBank/DDBJ whole genome shotgun (WGS) entry which is preliminary data.</text>
</comment>
<feature type="compositionally biased region" description="Polar residues" evidence="2">
    <location>
        <begin position="246"/>
        <end position="263"/>
    </location>
</feature>
<evidence type="ECO:0000313" key="3">
    <source>
        <dbReference type="EMBL" id="GEU55223.1"/>
    </source>
</evidence>
<accession>A0A6L2L001</accession>
<feature type="coiled-coil region" evidence="1">
    <location>
        <begin position="83"/>
        <end position="131"/>
    </location>
</feature>
<feature type="region of interest" description="Disordered" evidence="2">
    <location>
        <begin position="337"/>
        <end position="360"/>
    </location>
</feature>
<feature type="compositionally biased region" description="Polar residues" evidence="2">
    <location>
        <begin position="270"/>
        <end position="285"/>
    </location>
</feature>
<keyword evidence="1" id="KW-0175">Coiled coil</keyword>
<dbReference type="EMBL" id="BKCJ010003460">
    <property type="protein sequence ID" value="GEU55223.1"/>
    <property type="molecule type" value="Genomic_DNA"/>
</dbReference>
<gene>
    <name evidence="3" type="ORF">Tci_027201</name>
</gene>
<feature type="region of interest" description="Disordered" evidence="2">
    <location>
        <begin position="244"/>
        <end position="285"/>
    </location>
</feature>
<dbReference type="AlphaFoldDB" id="A0A6L2L001"/>